<accession>A0AAW7AD23</accession>
<feature type="transmembrane region" description="Helical" evidence="1">
    <location>
        <begin position="377"/>
        <end position="397"/>
    </location>
</feature>
<dbReference type="EMBL" id="JARGCK010000001">
    <property type="protein sequence ID" value="MDK9864482.1"/>
    <property type="molecule type" value="Genomic_DNA"/>
</dbReference>
<feature type="transmembrane region" description="Helical" evidence="1">
    <location>
        <begin position="350"/>
        <end position="370"/>
    </location>
</feature>
<protein>
    <recommendedName>
        <fullName evidence="4">Magnesium transporter</fullName>
    </recommendedName>
</protein>
<dbReference type="RefSeq" id="WP_285322706.1">
    <property type="nucleotide sequence ID" value="NZ_JARGCK010000001.1"/>
</dbReference>
<gene>
    <name evidence="2" type="ORF">P1A27_00660</name>
</gene>
<evidence type="ECO:0000313" key="2">
    <source>
        <dbReference type="EMBL" id="MDK9864482.1"/>
    </source>
</evidence>
<proteinExistence type="predicted"/>
<comment type="caution">
    <text evidence="2">The sequence shown here is derived from an EMBL/GenBank/DDBJ whole genome shotgun (WGS) entry which is preliminary data.</text>
</comment>
<reference evidence="2" key="1">
    <citation type="journal article" date="2023" name="Int. J. Mol. Sci.">
        <title>Antibiotic Resistance/Susceptibility Profiles of Staphylococcus equorum Strains from Cheese, and Genome Analysis for Antibiotic Resistance Genes.</title>
        <authorList>
            <person name="Vazquez L."/>
            <person name="Srednik M.E."/>
            <person name="Rodriguez J."/>
            <person name="Florez A.B."/>
            <person name="Mayo B."/>
        </authorList>
    </citation>
    <scope>NUCLEOTIDE SEQUENCE</scope>
    <source>
        <strain evidence="2">5A3I</strain>
    </source>
</reference>
<evidence type="ECO:0000313" key="3">
    <source>
        <dbReference type="Proteomes" id="UP001174037"/>
    </source>
</evidence>
<organism evidence="2 3">
    <name type="scientific">Staphylococcus equorum</name>
    <dbReference type="NCBI Taxonomy" id="246432"/>
    <lineage>
        <taxon>Bacteria</taxon>
        <taxon>Bacillati</taxon>
        <taxon>Bacillota</taxon>
        <taxon>Bacilli</taxon>
        <taxon>Bacillales</taxon>
        <taxon>Staphylococcaceae</taxon>
        <taxon>Staphylococcus</taxon>
    </lineage>
</organism>
<dbReference type="AlphaFoldDB" id="A0AAW7AD23"/>
<dbReference type="Proteomes" id="UP001174037">
    <property type="component" value="Unassembled WGS sequence"/>
</dbReference>
<reference evidence="2" key="2">
    <citation type="submission" date="2023-03" db="EMBL/GenBank/DDBJ databases">
        <authorList>
            <person name="Vazquez L."/>
            <person name="Rodriguez J."/>
            <person name="Mayo B."/>
            <person name="Florez A.B."/>
        </authorList>
    </citation>
    <scope>NUCLEOTIDE SEQUENCE</scope>
    <source>
        <strain evidence="2">5A3I</strain>
    </source>
</reference>
<name>A0AAW7AD23_9STAP</name>
<keyword evidence="1" id="KW-1133">Transmembrane helix</keyword>
<sequence>MNIISEFGNHEGEKYKKRKKELIDNDFVIVCYLDKPILKLCDIWDIPGTNVKTEDDYIATKSRKGADITLYLSTATQFMQLADMQYLTDILKTSSNYAVKSSEIDQFENVFIIASQASNVKKGIASTQTVEQILDDRIMELWQSIDHRHITNNNLKTDFSYEAIRNRGFGFDVLNEKTQKSVKDSLLALLIKIVDYRLNIIREFKENEFQRFNDLISNNLKELRDQEKTQNELEDFLLNKEKNKKKNSELVNFIVNKATTYKESSQKDIQSYLDETLEIENIIKLIEIKNYGKKKKGKEQFTNWFQNEITYRVENILTKYAEKFSEDINDKLEAVAEKDQKQFKVNQFNFVSSFIGTLSSIATIGAFSFYFGTLGNLGVYIFLSQIVSGFSAIGISLGGTATVASTVSIFGGPMTLVVGIAILTGTLVKGIIDKTAWKKDFAKKIVKAYNQKIKPKKTEDTTYKGLTGKEVYIYQSEEFWNETIHSLNVNDFNRKLNETEVELREKAGSDVIELKSIIKKVEYLKFV</sequence>
<evidence type="ECO:0008006" key="4">
    <source>
        <dbReference type="Google" id="ProtNLM"/>
    </source>
</evidence>
<keyword evidence="1" id="KW-0812">Transmembrane</keyword>
<feature type="transmembrane region" description="Helical" evidence="1">
    <location>
        <begin position="409"/>
        <end position="432"/>
    </location>
</feature>
<keyword evidence="1" id="KW-0472">Membrane</keyword>
<evidence type="ECO:0000256" key="1">
    <source>
        <dbReference type="SAM" id="Phobius"/>
    </source>
</evidence>